<dbReference type="PANTHER" id="PTHR11675:SF68">
    <property type="entry name" value="N-ACETYLGALACTOSAMINYLTRANSFERASE 7"/>
    <property type="match status" value="1"/>
</dbReference>
<feature type="coiled-coil region" evidence="28">
    <location>
        <begin position="574"/>
        <end position="606"/>
    </location>
</feature>
<evidence type="ECO:0000256" key="25">
    <source>
        <dbReference type="ARBA" id="ARBA00047821"/>
    </source>
</evidence>
<dbReference type="InterPro" id="IPR045885">
    <property type="entry name" value="GalNAc-T"/>
</dbReference>
<evidence type="ECO:0000259" key="30">
    <source>
        <dbReference type="PROSITE" id="PS51186"/>
    </source>
</evidence>
<evidence type="ECO:0000256" key="23">
    <source>
        <dbReference type="ARBA" id="ARBA00023288"/>
    </source>
</evidence>
<gene>
    <name evidence="31" type="ORF">C0Q70_13645</name>
</gene>
<keyword evidence="28" id="KW-0175">Coiled coil</keyword>
<keyword evidence="19 27" id="KW-1015">Disulfide bond</keyword>
<proteinExistence type="inferred from homology"/>
<dbReference type="EC" id="2.4.1.-" evidence="27"/>
<evidence type="ECO:0000256" key="16">
    <source>
        <dbReference type="ARBA" id="ARBA00022989"/>
    </source>
</evidence>
<evidence type="ECO:0000256" key="28">
    <source>
        <dbReference type="SAM" id="Coils"/>
    </source>
</evidence>
<dbReference type="PROSITE" id="PS51186">
    <property type="entry name" value="GNAT"/>
    <property type="match status" value="1"/>
</dbReference>
<dbReference type="InterPro" id="IPR029044">
    <property type="entry name" value="Nucleotide-diphossugar_trans"/>
</dbReference>
<keyword evidence="24" id="KW-0012">Acyltransferase</keyword>
<dbReference type="InterPro" id="IPR000182">
    <property type="entry name" value="GNAT_dom"/>
</dbReference>
<keyword evidence="17 27" id="KW-0333">Golgi apparatus</keyword>
<dbReference type="CDD" id="cd02510">
    <property type="entry name" value="pp-GalNAc-T"/>
    <property type="match status" value="1"/>
</dbReference>
<dbReference type="InterPro" id="IPR035992">
    <property type="entry name" value="Ricin_B-like_lectins"/>
</dbReference>
<dbReference type="FunFam" id="3.90.550.10:FF:000053">
    <property type="entry name" value="Polypeptide N-acetylgalactosaminyltransferase"/>
    <property type="match status" value="1"/>
</dbReference>
<evidence type="ECO:0000313" key="31">
    <source>
        <dbReference type="EMBL" id="PVD25978.1"/>
    </source>
</evidence>
<comment type="catalytic activity">
    <reaction evidence="25">
        <text>N-terminal L-seryl-[histone H2A] + acetyl-CoA = N-terminal N(alpha)-acetyl-L-seryl-[histone H2A] + CoA + H(+)</text>
        <dbReference type="Rhea" id="RHEA:50600"/>
        <dbReference type="Rhea" id="RHEA-COMP:12742"/>
        <dbReference type="Rhea" id="RHEA-COMP:12744"/>
        <dbReference type="ChEBI" id="CHEBI:15378"/>
        <dbReference type="ChEBI" id="CHEBI:57287"/>
        <dbReference type="ChEBI" id="CHEBI:57288"/>
        <dbReference type="ChEBI" id="CHEBI:64738"/>
        <dbReference type="ChEBI" id="CHEBI:83690"/>
        <dbReference type="EC" id="2.3.1.257"/>
    </reaction>
</comment>
<dbReference type="InterPro" id="IPR001173">
    <property type="entry name" value="Glyco_trans_2-like"/>
</dbReference>
<evidence type="ECO:0000256" key="5">
    <source>
        <dbReference type="ARBA" id="ARBA00004922"/>
    </source>
</evidence>
<evidence type="ECO:0000256" key="21">
    <source>
        <dbReference type="ARBA" id="ARBA00023211"/>
    </source>
</evidence>
<dbReference type="Gene3D" id="2.80.10.50">
    <property type="match status" value="1"/>
</dbReference>
<dbReference type="EMBL" id="PZQS01000008">
    <property type="protein sequence ID" value="PVD25978.1"/>
    <property type="molecule type" value="Genomic_DNA"/>
</dbReference>
<organism evidence="31 32">
    <name type="scientific">Pomacea canaliculata</name>
    <name type="common">Golden apple snail</name>
    <dbReference type="NCBI Taxonomy" id="400727"/>
    <lineage>
        <taxon>Eukaryota</taxon>
        <taxon>Metazoa</taxon>
        <taxon>Spiralia</taxon>
        <taxon>Lophotrochozoa</taxon>
        <taxon>Mollusca</taxon>
        <taxon>Gastropoda</taxon>
        <taxon>Caenogastropoda</taxon>
        <taxon>Architaenioglossa</taxon>
        <taxon>Ampullarioidea</taxon>
        <taxon>Ampullariidae</taxon>
        <taxon>Pomacea</taxon>
    </lineage>
</organism>
<dbReference type="UniPathway" id="UPA00378"/>
<evidence type="ECO:0000256" key="11">
    <source>
        <dbReference type="ARBA" id="ARBA00022692"/>
    </source>
</evidence>
<dbReference type="AlphaFoldDB" id="A0A2T7NXS2"/>
<dbReference type="Proteomes" id="UP000245119">
    <property type="component" value="Linkage Group LG8"/>
</dbReference>
<comment type="pathway">
    <text evidence="5 27">Protein modification; protein glycosylation.</text>
</comment>
<keyword evidence="21 27" id="KW-0464">Manganese</keyword>
<keyword evidence="12" id="KW-0519">Myristate</keyword>
<dbReference type="GO" id="GO:1990189">
    <property type="term" value="F:protein N-terminal-serine acetyltransferase activity"/>
    <property type="evidence" value="ECO:0007669"/>
    <property type="project" value="UniProtKB-EC"/>
</dbReference>
<feature type="region of interest" description="Disordered" evidence="29">
    <location>
        <begin position="18"/>
        <end position="89"/>
    </location>
</feature>
<dbReference type="STRING" id="400727.A0A2T7NXS2"/>
<evidence type="ECO:0000256" key="17">
    <source>
        <dbReference type="ARBA" id="ARBA00023034"/>
    </source>
</evidence>
<dbReference type="GO" id="GO:0000139">
    <property type="term" value="C:Golgi membrane"/>
    <property type="evidence" value="ECO:0007669"/>
    <property type="project" value="UniProtKB-SubCell"/>
</dbReference>
<dbReference type="GO" id="GO:0030246">
    <property type="term" value="F:carbohydrate binding"/>
    <property type="evidence" value="ECO:0007669"/>
    <property type="project" value="UniProtKB-KW"/>
</dbReference>
<dbReference type="Gene3D" id="3.90.550.10">
    <property type="entry name" value="Spore Coat Polysaccharide Biosynthesis Protein SpsA, Chain A"/>
    <property type="match status" value="1"/>
</dbReference>
<dbReference type="InterPro" id="IPR000772">
    <property type="entry name" value="Ricin_B_lectin"/>
</dbReference>
<dbReference type="SUPFAM" id="SSF55729">
    <property type="entry name" value="Acyl-CoA N-acyltransferases (Nat)"/>
    <property type="match status" value="1"/>
</dbReference>
<keyword evidence="15" id="KW-0735">Signal-anchor</keyword>
<evidence type="ECO:0000256" key="14">
    <source>
        <dbReference type="ARBA" id="ARBA00022734"/>
    </source>
</evidence>
<evidence type="ECO:0000256" key="24">
    <source>
        <dbReference type="ARBA" id="ARBA00023315"/>
    </source>
</evidence>
<protein>
    <recommendedName>
        <fullName evidence="27">Polypeptide N-acetylgalactosaminyltransferase</fullName>
        <ecNumber evidence="27">2.4.1.-</ecNumber>
    </recommendedName>
    <alternativeName>
        <fullName evidence="27">Protein-UDP acetylgalactosaminyltransferase</fullName>
    </alternativeName>
</protein>
<evidence type="ECO:0000256" key="3">
    <source>
        <dbReference type="ARBA" id="ARBA00004323"/>
    </source>
</evidence>
<keyword evidence="11" id="KW-0812">Transmembrane</keyword>
<dbReference type="SUPFAM" id="SSF50370">
    <property type="entry name" value="Ricin B-like lectins"/>
    <property type="match status" value="1"/>
</dbReference>
<keyword evidence="9 27" id="KW-0328">Glycosyltransferase</keyword>
<keyword evidence="22" id="KW-0539">Nucleus</keyword>
<dbReference type="GO" id="GO:0005634">
    <property type="term" value="C:nucleus"/>
    <property type="evidence" value="ECO:0007669"/>
    <property type="project" value="UniProtKB-SubCell"/>
</dbReference>
<comment type="cofactor">
    <cofactor evidence="1 27">
        <name>Mn(2+)</name>
        <dbReference type="ChEBI" id="CHEBI:29035"/>
    </cofactor>
</comment>
<dbReference type="OrthoDB" id="6072411at2759"/>
<keyword evidence="14 27" id="KW-0430">Lectin</keyword>
<dbReference type="Pfam" id="PF00535">
    <property type="entry name" value="Glycos_transf_2"/>
    <property type="match status" value="1"/>
</dbReference>
<evidence type="ECO:0000256" key="20">
    <source>
        <dbReference type="ARBA" id="ARBA00023180"/>
    </source>
</evidence>
<comment type="similarity">
    <text evidence="6 27">Belongs to the glycosyltransferase 2 family. GalNAc-T subfamily.</text>
</comment>
<evidence type="ECO:0000256" key="19">
    <source>
        <dbReference type="ARBA" id="ARBA00023157"/>
    </source>
</evidence>
<dbReference type="Pfam" id="PF00652">
    <property type="entry name" value="Ricin_B_lectin"/>
    <property type="match status" value="1"/>
</dbReference>
<comment type="subcellular location">
    <subcellularLocation>
        <location evidence="4">Cytoplasm</location>
    </subcellularLocation>
    <subcellularLocation>
        <location evidence="3 27">Golgi apparatus membrane</location>
        <topology evidence="3 27">Single-pass type II membrane protein</topology>
    </subcellularLocation>
    <subcellularLocation>
        <location evidence="2">Nucleus</location>
    </subcellularLocation>
</comment>
<evidence type="ECO:0000256" key="26">
    <source>
        <dbReference type="ARBA" id="ARBA00049524"/>
    </source>
</evidence>
<evidence type="ECO:0000256" key="13">
    <source>
        <dbReference type="ARBA" id="ARBA00022723"/>
    </source>
</evidence>
<evidence type="ECO:0000256" key="7">
    <source>
        <dbReference type="ARBA" id="ARBA00008870"/>
    </source>
</evidence>
<dbReference type="GO" id="GO:0004653">
    <property type="term" value="F:polypeptide N-acetylgalactosaminyltransferase activity"/>
    <property type="evidence" value="ECO:0007669"/>
    <property type="project" value="TreeGrafter"/>
</dbReference>
<feature type="compositionally biased region" description="Basic and acidic residues" evidence="29">
    <location>
        <begin position="65"/>
        <end position="89"/>
    </location>
</feature>
<dbReference type="InterPro" id="IPR016181">
    <property type="entry name" value="Acyl_CoA_acyltransferase"/>
</dbReference>
<evidence type="ECO:0000256" key="9">
    <source>
        <dbReference type="ARBA" id="ARBA00022676"/>
    </source>
</evidence>
<keyword evidence="20" id="KW-0325">Glycoprotein</keyword>
<feature type="compositionally biased region" description="Basic and acidic residues" evidence="29">
    <location>
        <begin position="18"/>
        <end position="34"/>
    </location>
</feature>
<sequence>MKCIMILYGQKNPWPVLKNEENVVPHPPLRKEGEDGNEQQGAGEGPLQQRGESAVFKKGILGNYEPKEPPKSFKPGEEGKPVHTSLEEKPKADQTVREFGFNMVASDKMAWNRSIPDTRMDECKYWHYPSNLPTASVILVFYNEGWSTLLRTVHSIINTSPPQLLHEVVLIDDESDKDILKEPLEEYIKQWNGKVKLYRNKERLGLIQARNRGAELSTGDVIVFLDAHCECNRNWLPPLLSRINYDRTILAVPIVDGINWDNMAYYSVYDSRHHRGIFEWGFLYKESIVPEKELATRSHASEPYKSPTHAGGLFAMDRKYFWEMGGYDPGLQIWGGENYELAFKVWMCGGSSEWVPCSRVGHIYRGPRVAGLGKVKSDPKLPFSLVNYMRVVEVWMDEEHKEFFYTREPMGRGAPIGDISKQLQFKKDHNCKSFKWFMENVAYEVYDKFPKLPPNKAWGEVKEKEGQQRCWDTLGQSAGGGAIGVYYCHSGGGNQLFRINTKGQIGLGERCIEAQNGDTLHIRYCEVQPVGPWDYNESNVLKYLGIHNGTDMLSMLKSVAYLHKPLKDIDSGDLEIVKEKISEIEREKAEEERAKLASSVQKVAEANGVDDPMAPFPAFRKFDRNGLCITFETKRIKDIDQQIVDWSFQLTKDNMQTLYDESEWGWKDRDKLEEMTDSRAWYLLGREQEGNPVAFIHFRFDMEDTEEVLYCYDIQLEKSLRRKGLGKFMMQILELMAHRYGMLKVMLTTFKHNPQACDFFINKLKYKVDEISPEPGIHEEEFSYLILSKTIPQKCPAKASDCSNKDKCCHVTSTATR</sequence>
<dbReference type="Pfam" id="PF00583">
    <property type="entry name" value="Acetyltransf_1"/>
    <property type="match status" value="1"/>
</dbReference>
<evidence type="ECO:0000256" key="8">
    <source>
        <dbReference type="ARBA" id="ARBA00022490"/>
    </source>
</evidence>
<comment type="caution">
    <text evidence="31">The sequence shown here is derived from an EMBL/GenBank/DDBJ whole genome shotgun (WGS) entry which is preliminary data.</text>
</comment>
<evidence type="ECO:0000256" key="29">
    <source>
        <dbReference type="SAM" id="MobiDB-lite"/>
    </source>
</evidence>
<keyword evidence="16" id="KW-1133">Transmembrane helix</keyword>
<dbReference type="FunFam" id="3.40.630.30:FF:000033">
    <property type="entry name" value="N-alpha-acetyltransferase 40 isoform X1"/>
    <property type="match status" value="1"/>
</dbReference>
<keyword evidence="13" id="KW-0479">Metal-binding</keyword>
<feature type="domain" description="N-acetyltransferase" evidence="30">
    <location>
        <begin position="634"/>
        <end position="792"/>
    </location>
</feature>
<comment type="similarity">
    <text evidence="7">Belongs to the acetyltransferase family. NAA40 subfamily.</text>
</comment>
<evidence type="ECO:0000256" key="10">
    <source>
        <dbReference type="ARBA" id="ARBA00022679"/>
    </source>
</evidence>
<evidence type="ECO:0000256" key="1">
    <source>
        <dbReference type="ARBA" id="ARBA00001936"/>
    </source>
</evidence>
<dbReference type="Gene3D" id="3.40.630.30">
    <property type="match status" value="1"/>
</dbReference>
<evidence type="ECO:0000256" key="12">
    <source>
        <dbReference type="ARBA" id="ARBA00022707"/>
    </source>
</evidence>
<evidence type="ECO:0000256" key="2">
    <source>
        <dbReference type="ARBA" id="ARBA00004123"/>
    </source>
</evidence>
<name>A0A2T7NXS2_POMCA</name>
<dbReference type="GO" id="GO:0006493">
    <property type="term" value="P:protein O-linked glycosylation"/>
    <property type="evidence" value="ECO:0007669"/>
    <property type="project" value="TreeGrafter"/>
</dbReference>
<dbReference type="PANTHER" id="PTHR11675">
    <property type="entry name" value="N-ACETYLGALACTOSAMINYLTRANSFERASE"/>
    <property type="match status" value="1"/>
</dbReference>
<dbReference type="PROSITE" id="PS50231">
    <property type="entry name" value="RICIN_B_LECTIN"/>
    <property type="match status" value="1"/>
</dbReference>
<evidence type="ECO:0000256" key="18">
    <source>
        <dbReference type="ARBA" id="ARBA00023136"/>
    </source>
</evidence>
<reference evidence="31 32" key="1">
    <citation type="submission" date="2018-04" db="EMBL/GenBank/DDBJ databases">
        <title>The genome of golden apple snail Pomacea canaliculata provides insight into stress tolerance and invasive adaptation.</title>
        <authorList>
            <person name="Liu C."/>
            <person name="Liu B."/>
            <person name="Ren Y."/>
            <person name="Zhang Y."/>
            <person name="Wang H."/>
            <person name="Li S."/>
            <person name="Jiang F."/>
            <person name="Yin L."/>
            <person name="Zhang G."/>
            <person name="Qian W."/>
            <person name="Fan W."/>
        </authorList>
    </citation>
    <scope>NUCLEOTIDE SEQUENCE [LARGE SCALE GENOMIC DNA]</scope>
    <source>
        <strain evidence="31">SZHN2017</strain>
        <tissue evidence="31">Muscle</tissue>
    </source>
</reference>
<evidence type="ECO:0000313" key="32">
    <source>
        <dbReference type="Proteomes" id="UP000245119"/>
    </source>
</evidence>
<keyword evidence="8" id="KW-0963">Cytoplasm</keyword>
<accession>A0A2T7NXS2</accession>
<comment type="catalytic activity">
    <reaction evidence="26">
        <text>N-terminal L-seryl-[histone H4] + acetyl-CoA = N-terminal N(alpha)-acetyl-L-seryl-[histone H4] + CoA + H(+)</text>
        <dbReference type="Rhea" id="RHEA:50596"/>
        <dbReference type="Rhea" id="RHEA-COMP:12740"/>
        <dbReference type="Rhea" id="RHEA-COMP:12743"/>
        <dbReference type="ChEBI" id="CHEBI:15378"/>
        <dbReference type="ChEBI" id="CHEBI:57287"/>
        <dbReference type="ChEBI" id="CHEBI:57288"/>
        <dbReference type="ChEBI" id="CHEBI:64738"/>
        <dbReference type="ChEBI" id="CHEBI:83690"/>
        <dbReference type="EC" id="2.3.1.257"/>
    </reaction>
</comment>
<dbReference type="SUPFAM" id="SSF53448">
    <property type="entry name" value="Nucleotide-diphospho-sugar transferases"/>
    <property type="match status" value="1"/>
</dbReference>
<evidence type="ECO:0000256" key="6">
    <source>
        <dbReference type="ARBA" id="ARBA00005680"/>
    </source>
</evidence>
<evidence type="ECO:0000256" key="4">
    <source>
        <dbReference type="ARBA" id="ARBA00004496"/>
    </source>
</evidence>
<dbReference type="CDD" id="cd04301">
    <property type="entry name" value="NAT_SF"/>
    <property type="match status" value="1"/>
</dbReference>
<keyword evidence="10 27" id="KW-0808">Transferase</keyword>
<dbReference type="GO" id="GO:0046872">
    <property type="term" value="F:metal ion binding"/>
    <property type="evidence" value="ECO:0007669"/>
    <property type="project" value="UniProtKB-KW"/>
</dbReference>
<keyword evidence="23" id="KW-0449">Lipoprotein</keyword>
<evidence type="ECO:0000256" key="27">
    <source>
        <dbReference type="RuleBase" id="RU361242"/>
    </source>
</evidence>
<evidence type="ECO:0000256" key="15">
    <source>
        <dbReference type="ARBA" id="ARBA00022968"/>
    </source>
</evidence>
<keyword evidence="18" id="KW-0472">Membrane</keyword>
<evidence type="ECO:0000256" key="22">
    <source>
        <dbReference type="ARBA" id="ARBA00023242"/>
    </source>
</evidence>
<keyword evidence="32" id="KW-1185">Reference proteome</keyword>